<comment type="subcellular location">
    <subcellularLocation>
        <location evidence="1">Cell membrane</location>
        <topology evidence="1">Multi-pass membrane protein</topology>
    </subcellularLocation>
</comment>
<evidence type="ECO:0000313" key="11">
    <source>
        <dbReference type="Proteomes" id="UP001161325"/>
    </source>
</evidence>
<evidence type="ECO:0000256" key="4">
    <source>
        <dbReference type="ARBA" id="ARBA00022989"/>
    </source>
</evidence>
<keyword evidence="3 7" id="KW-0812">Transmembrane</keyword>
<feature type="transmembrane region" description="Helical" evidence="7">
    <location>
        <begin position="346"/>
        <end position="372"/>
    </location>
</feature>
<dbReference type="Pfam" id="PF02687">
    <property type="entry name" value="FtsX"/>
    <property type="match status" value="1"/>
</dbReference>
<dbReference type="GO" id="GO:0005886">
    <property type="term" value="C:plasma membrane"/>
    <property type="evidence" value="ECO:0007669"/>
    <property type="project" value="UniProtKB-SubCell"/>
</dbReference>
<comment type="similarity">
    <text evidence="6">Belongs to the ABC-4 integral membrane protein family.</text>
</comment>
<protein>
    <submittedName>
        <fullName evidence="10">ABC transporter ATP-binding protein</fullName>
    </submittedName>
</protein>
<accession>A0AA37Q9P6</accession>
<keyword evidence="5 7" id="KW-0472">Membrane</keyword>
<keyword evidence="10" id="KW-0547">Nucleotide-binding</keyword>
<feature type="domain" description="MacB-like periplasmic core" evidence="9">
    <location>
        <begin position="28"/>
        <end position="259"/>
    </location>
</feature>
<feature type="transmembrane region" description="Helical" evidence="7">
    <location>
        <begin position="29"/>
        <end position="49"/>
    </location>
</feature>
<keyword evidence="4 7" id="KW-1133">Transmembrane helix</keyword>
<dbReference type="Pfam" id="PF12704">
    <property type="entry name" value="MacB_PCD"/>
    <property type="match status" value="1"/>
</dbReference>
<gene>
    <name evidence="10" type="primary">ybjZ</name>
    <name evidence="10" type="ORF">rosag_21790</name>
</gene>
<sequence>MNALRALLGFGENVAVAAASLRQAKGRSALTILGVVLGVATVMAMATIVRGVQAQIIHTIELAGPTTFYVMKVFSQTPLNPDNLPAWVRARPDLTPAEAERLAALPEVQYAAIWAQILNRVEYAGTRTNLGIVMGADAGYPEIYGGELVAGRWFTQAELRRGDAVVVLDADAATKLFGAAQGATRALDAWVRVGGHPARVIGIYQAAANIFEPPGQKVHAIVGYRMMDRRFAIDRTNALFVPVKPRRGVSVADAQGAVTVALRERRGLRPGDRNTFDFITQDQILDTFNKLTGVFFLVMLVLSAVALLVGGIGVMAVMMISVTDRTREIGIRKAVGATRRDIMQQFLLEAAALTGVGGAIGIAVGLSVGRAATAFMNVSATPPLALTLVAVAVSVGIGLVFGLLPARKAARLDPIDALRYE</sequence>
<dbReference type="PANTHER" id="PTHR30572">
    <property type="entry name" value="MEMBRANE COMPONENT OF TRANSPORTER-RELATED"/>
    <property type="match status" value="1"/>
</dbReference>
<feature type="domain" description="ABC3 transporter permease C-terminal" evidence="8">
    <location>
        <begin position="301"/>
        <end position="414"/>
    </location>
</feature>
<comment type="caution">
    <text evidence="10">The sequence shown here is derived from an EMBL/GenBank/DDBJ whole genome shotgun (WGS) entry which is preliminary data.</text>
</comment>
<dbReference type="AlphaFoldDB" id="A0AA37Q9P6"/>
<evidence type="ECO:0000259" key="9">
    <source>
        <dbReference type="Pfam" id="PF12704"/>
    </source>
</evidence>
<evidence type="ECO:0000259" key="8">
    <source>
        <dbReference type="Pfam" id="PF02687"/>
    </source>
</evidence>
<dbReference type="Proteomes" id="UP001161325">
    <property type="component" value="Unassembled WGS sequence"/>
</dbReference>
<feature type="transmembrane region" description="Helical" evidence="7">
    <location>
        <begin position="294"/>
        <end position="322"/>
    </location>
</feature>
<dbReference type="InterPro" id="IPR025857">
    <property type="entry name" value="MacB_PCD"/>
</dbReference>
<dbReference type="GO" id="GO:0022857">
    <property type="term" value="F:transmembrane transporter activity"/>
    <property type="evidence" value="ECO:0007669"/>
    <property type="project" value="TreeGrafter"/>
</dbReference>
<dbReference type="GO" id="GO:0005524">
    <property type="term" value="F:ATP binding"/>
    <property type="evidence" value="ECO:0007669"/>
    <property type="project" value="UniProtKB-KW"/>
</dbReference>
<dbReference type="InterPro" id="IPR003838">
    <property type="entry name" value="ABC3_permease_C"/>
</dbReference>
<keyword evidence="11" id="KW-1185">Reference proteome</keyword>
<evidence type="ECO:0000313" key="10">
    <source>
        <dbReference type="EMBL" id="GLC25666.1"/>
    </source>
</evidence>
<dbReference type="PANTHER" id="PTHR30572:SF4">
    <property type="entry name" value="ABC TRANSPORTER PERMEASE YTRF"/>
    <property type="match status" value="1"/>
</dbReference>
<keyword evidence="2" id="KW-1003">Cell membrane</keyword>
<dbReference type="InterPro" id="IPR050250">
    <property type="entry name" value="Macrolide_Exporter_MacB"/>
</dbReference>
<dbReference type="RefSeq" id="WP_284350122.1">
    <property type="nucleotide sequence ID" value="NZ_BRXS01000003.1"/>
</dbReference>
<evidence type="ECO:0000256" key="3">
    <source>
        <dbReference type="ARBA" id="ARBA00022692"/>
    </source>
</evidence>
<reference evidence="10" key="1">
    <citation type="submission" date="2022-08" db="EMBL/GenBank/DDBJ databases">
        <title>Draft genome sequencing of Roseisolibacter agri AW1220.</title>
        <authorList>
            <person name="Tobiishi Y."/>
            <person name="Tonouchi A."/>
        </authorList>
    </citation>
    <scope>NUCLEOTIDE SEQUENCE</scope>
    <source>
        <strain evidence="10">AW1220</strain>
    </source>
</reference>
<evidence type="ECO:0000256" key="6">
    <source>
        <dbReference type="ARBA" id="ARBA00038076"/>
    </source>
</evidence>
<evidence type="ECO:0000256" key="7">
    <source>
        <dbReference type="SAM" id="Phobius"/>
    </source>
</evidence>
<organism evidence="10 11">
    <name type="scientific">Roseisolibacter agri</name>
    <dbReference type="NCBI Taxonomy" id="2014610"/>
    <lineage>
        <taxon>Bacteria</taxon>
        <taxon>Pseudomonadati</taxon>
        <taxon>Gemmatimonadota</taxon>
        <taxon>Gemmatimonadia</taxon>
        <taxon>Gemmatimonadales</taxon>
        <taxon>Gemmatimonadaceae</taxon>
        <taxon>Roseisolibacter</taxon>
    </lineage>
</organism>
<keyword evidence="10" id="KW-0067">ATP-binding</keyword>
<proteinExistence type="inferred from homology"/>
<dbReference type="EMBL" id="BRXS01000003">
    <property type="protein sequence ID" value="GLC25666.1"/>
    <property type="molecule type" value="Genomic_DNA"/>
</dbReference>
<evidence type="ECO:0000256" key="5">
    <source>
        <dbReference type="ARBA" id="ARBA00023136"/>
    </source>
</evidence>
<feature type="transmembrane region" description="Helical" evidence="7">
    <location>
        <begin position="384"/>
        <end position="404"/>
    </location>
</feature>
<name>A0AA37Q9P6_9BACT</name>
<evidence type="ECO:0000256" key="1">
    <source>
        <dbReference type="ARBA" id="ARBA00004651"/>
    </source>
</evidence>
<evidence type="ECO:0000256" key="2">
    <source>
        <dbReference type="ARBA" id="ARBA00022475"/>
    </source>
</evidence>